<gene>
    <name evidence="3" type="ORF">CGZ54_22375</name>
    <name evidence="2" type="ORF">F9C29_02185</name>
    <name evidence="1" type="ORF">SAMEA2273352_02421</name>
</gene>
<proteinExistence type="predicted"/>
<organism evidence="1 4">
    <name type="scientific">Enterobacter hormaechei</name>
    <dbReference type="NCBI Taxonomy" id="158836"/>
    <lineage>
        <taxon>Bacteria</taxon>
        <taxon>Pseudomonadati</taxon>
        <taxon>Pseudomonadota</taxon>
        <taxon>Gammaproteobacteria</taxon>
        <taxon>Enterobacterales</taxon>
        <taxon>Enterobacteriaceae</taxon>
        <taxon>Enterobacter</taxon>
        <taxon>Enterobacter cloacae complex</taxon>
    </lineage>
</organism>
<dbReference type="Proteomes" id="UP000476281">
    <property type="component" value="Unassembled WGS sequence"/>
</dbReference>
<evidence type="ECO:0000313" key="6">
    <source>
        <dbReference type="Proteomes" id="UP000476281"/>
    </source>
</evidence>
<protein>
    <submittedName>
        <fullName evidence="1">Uncharacterized protein</fullName>
    </submittedName>
</protein>
<sequence>MKILGLDEYRTLREGGTMKYFELERMPNSTWVAIFESLFAEKDEKAWVEGYCIVTNCSNSEVSTRFIYLKEKCEEANSIYRVKHSAL</sequence>
<reference evidence="2 6" key="3">
    <citation type="submission" date="2019-09" db="EMBL/GenBank/DDBJ databases">
        <title>Reversal of blaTEM antimicrobial resistance by CRISPR-Cas9 in clinical E. coli and other Enterobacteriaceae strains.</title>
        <authorList>
            <person name="Tagliaferri T."/>
            <person name="Guimaraes N."/>
            <person name="Pereira M."/>
            <person name="Felicori L."/>
            <person name="Horz H.-P."/>
            <person name="Santos S."/>
            <person name="Mendes T."/>
        </authorList>
    </citation>
    <scope>NUCLEOTIDE SEQUENCE [LARGE SCALE GENOMIC DNA]</scope>
    <source>
        <strain evidence="2 6">E2_blaTEM_MG</strain>
    </source>
</reference>
<dbReference type="EMBL" id="WBSZ01000021">
    <property type="protein sequence ID" value="KAB2529142.1"/>
    <property type="molecule type" value="Genomic_DNA"/>
</dbReference>
<dbReference type="AlphaFoldDB" id="A0A2G4W5K6"/>
<dbReference type="Proteomes" id="UP000231328">
    <property type="component" value="Unassembled WGS sequence"/>
</dbReference>
<accession>A0A2G4W5K6</accession>
<comment type="caution">
    <text evidence="1">The sequence shown here is derived from an EMBL/GenBank/DDBJ whole genome shotgun (WGS) entry which is preliminary data.</text>
</comment>
<dbReference type="Proteomes" id="UP000076205">
    <property type="component" value="Unassembled WGS sequence"/>
</dbReference>
<evidence type="ECO:0000313" key="3">
    <source>
        <dbReference type="EMBL" id="PJG37578.1"/>
    </source>
</evidence>
<name>A0A2G4W5K6_9ENTR</name>
<dbReference type="EMBL" id="FJYW01000005">
    <property type="protein sequence ID" value="CZX42800.1"/>
    <property type="molecule type" value="Genomic_DNA"/>
</dbReference>
<evidence type="ECO:0000313" key="2">
    <source>
        <dbReference type="EMBL" id="KAB2529142.1"/>
    </source>
</evidence>
<evidence type="ECO:0000313" key="4">
    <source>
        <dbReference type="Proteomes" id="UP000076205"/>
    </source>
</evidence>
<reference evidence="1 4" key="1">
    <citation type="submission" date="2016-03" db="EMBL/GenBank/DDBJ databases">
        <authorList>
            <consortium name="Pathogen Informatics"/>
        </authorList>
    </citation>
    <scope>NUCLEOTIDE SEQUENCE [LARGE SCALE GENOMIC DNA]</scope>
    <source>
        <strain evidence="1">E1424</strain>
        <strain evidence="4">e1424</strain>
    </source>
</reference>
<reference evidence="3 5" key="2">
    <citation type="submission" date="2017-07" db="EMBL/GenBank/DDBJ databases">
        <title>Draft genome sequence of Enterobacter cloacae ST128, a clinical strain coproducing KPC-2 and NDM-1 carbapenemases.</title>
        <authorList>
            <person name="Li X."/>
        </authorList>
    </citation>
    <scope>NUCLEOTIDE SEQUENCE [LARGE SCALE GENOMIC DNA]</scope>
    <source>
        <strain evidence="3 5">HBY</strain>
    </source>
</reference>
<evidence type="ECO:0000313" key="1">
    <source>
        <dbReference type="EMBL" id="CZX42800.1"/>
    </source>
</evidence>
<evidence type="ECO:0000313" key="5">
    <source>
        <dbReference type="Proteomes" id="UP000231328"/>
    </source>
</evidence>
<dbReference type="EMBL" id="NMVR01000043">
    <property type="protein sequence ID" value="PJG37578.1"/>
    <property type="molecule type" value="Genomic_DNA"/>
</dbReference>